<organism evidence="2 3">
    <name type="scientific">Chiloscyllium punctatum</name>
    <name type="common">Brownbanded bambooshark</name>
    <name type="synonym">Hemiscyllium punctatum</name>
    <dbReference type="NCBI Taxonomy" id="137246"/>
    <lineage>
        <taxon>Eukaryota</taxon>
        <taxon>Metazoa</taxon>
        <taxon>Chordata</taxon>
        <taxon>Craniata</taxon>
        <taxon>Vertebrata</taxon>
        <taxon>Chondrichthyes</taxon>
        <taxon>Elasmobranchii</taxon>
        <taxon>Galeomorphii</taxon>
        <taxon>Galeoidea</taxon>
        <taxon>Orectolobiformes</taxon>
        <taxon>Hemiscylliidae</taxon>
        <taxon>Chiloscyllium</taxon>
    </lineage>
</organism>
<reference evidence="2 3" key="1">
    <citation type="journal article" date="2018" name="Nat. Ecol. Evol.">
        <title>Shark genomes provide insights into elasmobranch evolution and the origin of vertebrates.</title>
        <authorList>
            <person name="Hara Y"/>
            <person name="Yamaguchi K"/>
            <person name="Onimaru K"/>
            <person name="Kadota M"/>
            <person name="Koyanagi M"/>
            <person name="Keeley SD"/>
            <person name="Tatsumi K"/>
            <person name="Tanaka K"/>
            <person name="Motone F"/>
            <person name="Kageyama Y"/>
            <person name="Nozu R"/>
            <person name="Adachi N"/>
            <person name="Nishimura O"/>
            <person name="Nakagawa R"/>
            <person name="Tanegashima C"/>
            <person name="Kiyatake I"/>
            <person name="Matsumoto R"/>
            <person name="Murakumo K"/>
            <person name="Nishida K"/>
            <person name="Terakita A"/>
            <person name="Kuratani S"/>
            <person name="Sato K"/>
            <person name="Hyodo S Kuraku.S."/>
        </authorList>
    </citation>
    <scope>NUCLEOTIDE SEQUENCE [LARGE SCALE GENOMIC DNA]</scope>
</reference>
<dbReference type="EMBL" id="BEZZ01130226">
    <property type="protein sequence ID" value="GCC44444.1"/>
    <property type="molecule type" value="Genomic_DNA"/>
</dbReference>
<comment type="caution">
    <text evidence="2">The sequence shown here is derived from an EMBL/GenBank/DDBJ whole genome shotgun (WGS) entry which is preliminary data.</text>
</comment>
<proteinExistence type="predicted"/>
<gene>
    <name evidence="2" type="ORF">chiPu_0028371</name>
</gene>
<protein>
    <submittedName>
        <fullName evidence="2">Uncharacterized protein</fullName>
    </submittedName>
</protein>
<evidence type="ECO:0000313" key="2">
    <source>
        <dbReference type="EMBL" id="GCC44444.1"/>
    </source>
</evidence>
<feature type="non-terminal residue" evidence="2">
    <location>
        <position position="35"/>
    </location>
</feature>
<feature type="compositionally biased region" description="Basic and acidic residues" evidence="1">
    <location>
        <begin position="1"/>
        <end position="24"/>
    </location>
</feature>
<keyword evidence="3" id="KW-1185">Reference proteome</keyword>
<dbReference type="AlphaFoldDB" id="A0A401TP74"/>
<evidence type="ECO:0000313" key="3">
    <source>
        <dbReference type="Proteomes" id="UP000287033"/>
    </source>
</evidence>
<feature type="region of interest" description="Disordered" evidence="1">
    <location>
        <begin position="1"/>
        <end position="35"/>
    </location>
</feature>
<name>A0A401TP74_CHIPU</name>
<dbReference type="Proteomes" id="UP000287033">
    <property type="component" value="Unassembled WGS sequence"/>
</dbReference>
<accession>A0A401TP74</accession>
<sequence>MLRDSERCKFEREGGHHGDGRTDEAGQGTSRKGKR</sequence>
<evidence type="ECO:0000256" key="1">
    <source>
        <dbReference type="SAM" id="MobiDB-lite"/>
    </source>
</evidence>